<dbReference type="AlphaFoldDB" id="A0A6B3KKF1"/>
<protein>
    <submittedName>
        <fullName evidence="1">Uncharacterized protein</fullName>
    </submittedName>
</protein>
<accession>A0A6B3KKF1</accession>
<comment type="caution">
    <text evidence="1">The sequence shown here is derived from an EMBL/GenBank/DDBJ whole genome shotgun (WGS) entry which is preliminary data.</text>
</comment>
<gene>
    <name evidence="1" type="ORF">G3W62_18750</name>
</gene>
<evidence type="ECO:0000313" key="1">
    <source>
        <dbReference type="EMBL" id="NEK74781.1"/>
    </source>
</evidence>
<organism evidence="1">
    <name type="scientific">Xanthomonas euvesicatoria</name>
    <dbReference type="NCBI Taxonomy" id="456327"/>
    <lineage>
        <taxon>Bacteria</taxon>
        <taxon>Pseudomonadati</taxon>
        <taxon>Pseudomonadota</taxon>
        <taxon>Gammaproteobacteria</taxon>
        <taxon>Lysobacterales</taxon>
        <taxon>Lysobacteraceae</taxon>
        <taxon>Xanthomonas</taxon>
    </lineage>
</organism>
<name>A0A6B3KKF1_XANEU</name>
<reference evidence="1" key="1">
    <citation type="submission" date="2019-11" db="EMBL/GenBank/DDBJ databases">
        <title>Genome-resolved metagenomics to study the prevalence of co-infection and intraspecific heterogeneity among plant pathogen metapopulations.</title>
        <authorList>
            <person name="Newberry E."/>
            <person name="Bhandari R."/>
            <person name="Kemble J."/>
            <person name="Sikora E."/>
            <person name="Potnis N."/>
        </authorList>
    </citation>
    <scope>NUCLEOTIDE SEQUENCE</scope>
    <source>
        <strain evidence="1">Xe_Pep_Tuscaloosa_18b</strain>
    </source>
</reference>
<dbReference type="GeneID" id="97510446"/>
<dbReference type="RefSeq" id="WP_039417406.1">
    <property type="nucleotide sequence ID" value="NZ_CAVLHJ010000022.1"/>
</dbReference>
<proteinExistence type="predicted"/>
<dbReference type="EMBL" id="JAAGYV010000195">
    <property type="protein sequence ID" value="NEK74781.1"/>
    <property type="molecule type" value="Genomic_DNA"/>
</dbReference>
<sequence length="149" mass="16810">MVAKATVYLNGIEYGSSDAAMGGGRRGGPVNDLADHAERKAWREAWPRICREVRATADGTPFEITIEVNMTICADCQKWMIVEVRRHLGQLGRAFTFYATVGKEKPVVVARDTVWNAKVGQCRLWKADRSDLQMGRVRKHEVIYEKTRG</sequence>